<dbReference type="InterPro" id="IPR018114">
    <property type="entry name" value="TRYPSIN_HIS"/>
</dbReference>
<gene>
    <name evidence="8" type="primary">CSON009849</name>
</gene>
<dbReference type="InterPro" id="IPR001254">
    <property type="entry name" value="Trypsin_dom"/>
</dbReference>
<organism evidence="8">
    <name type="scientific">Culicoides sonorensis</name>
    <name type="common">Biting midge</name>
    <dbReference type="NCBI Taxonomy" id="179676"/>
    <lineage>
        <taxon>Eukaryota</taxon>
        <taxon>Metazoa</taxon>
        <taxon>Ecdysozoa</taxon>
        <taxon>Arthropoda</taxon>
        <taxon>Hexapoda</taxon>
        <taxon>Insecta</taxon>
        <taxon>Pterygota</taxon>
        <taxon>Neoptera</taxon>
        <taxon>Endopterygota</taxon>
        <taxon>Diptera</taxon>
        <taxon>Nematocera</taxon>
        <taxon>Chironomoidea</taxon>
        <taxon>Ceratopogonidae</taxon>
        <taxon>Ceratopogoninae</taxon>
        <taxon>Culicoides</taxon>
        <taxon>Monoculicoides</taxon>
    </lineage>
</organism>
<dbReference type="InterPro" id="IPR009003">
    <property type="entry name" value="Peptidase_S1_PA"/>
</dbReference>
<dbReference type="InterPro" id="IPR043504">
    <property type="entry name" value="Peptidase_S1_PA_chymotrypsin"/>
</dbReference>
<dbReference type="PANTHER" id="PTHR24276:SF96">
    <property type="entry name" value="PEPTIDASE S1 DOMAIN-CONTAINING PROTEIN"/>
    <property type="match status" value="1"/>
</dbReference>
<evidence type="ECO:0000256" key="2">
    <source>
        <dbReference type="ARBA" id="ARBA00022801"/>
    </source>
</evidence>
<keyword evidence="4" id="KW-1015">Disulfide bond</keyword>
<sequence>MSGGGRIVGGAPAEEGQFPYQVSIRVLGSHSCGGSIYNKRWIVTAAHCIFGLPASFYKVVTGSTRLSSGGTSYGVEKFVVSPDWNSNELSGDVALIKLTADIVFGTNVQPIPLSSKYVGESKAVASGWGTTTYPGSAPDRLQFIELMTVTNEYCQERHGSDPVKETAICTFTKSGEGMCHGDSG</sequence>
<reference evidence="8" key="2">
    <citation type="submission" date="2018-07" db="EMBL/GenBank/DDBJ databases">
        <authorList>
            <person name="Quirk P.G."/>
            <person name="Krulwich T.A."/>
        </authorList>
    </citation>
    <scope>NUCLEOTIDE SEQUENCE</scope>
</reference>
<dbReference type="GO" id="GO:0004252">
    <property type="term" value="F:serine-type endopeptidase activity"/>
    <property type="evidence" value="ECO:0007669"/>
    <property type="project" value="InterPro"/>
</dbReference>
<dbReference type="OMA" id="PETHICA"/>
<dbReference type="InterPro" id="IPR001314">
    <property type="entry name" value="Peptidase_S1A"/>
</dbReference>
<reference evidence="7" key="1">
    <citation type="submission" date="2018-04" db="EMBL/GenBank/DDBJ databases">
        <authorList>
            <person name="Go L.Y."/>
            <person name="Mitchell J.A."/>
        </authorList>
    </citation>
    <scope>NUCLEOTIDE SEQUENCE</scope>
    <source>
        <tissue evidence="7">Whole organism</tissue>
    </source>
</reference>
<dbReference type="GO" id="GO:0006508">
    <property type="term" value="P:proteolysis"/>
    <property type="evidence" value="ECO:0007669"/>
    <property type="project" value="UniProtKB-KW"/>
</dbReference>
<proteinExistence type="inferred from homology"/>
<dbReference type="InterPro" id="IPR050430">
    <property type="entry name" value="Peptidase_S1"/>
</dbReference>
<dbReference type="PROSITE" id="PS00134">
    <property type="entry name" value="TRYPSIN_HIS"/>
    <property type="match status" value="1"/>
</dbReference>
<evidence type="ECO:0000313" key="7">
    <source>
        <dbReference type="EMBL" id="SSX03585.1"/>
    </source>
</evidence>
<dbReference type="Pfam" id="PF00089">
    <property type="entry name" value="Trypsin"/>
    <property type="match status" value="1"/>
</dbReference>
<dbReference type="EMBL" id="UFQT01000394">
    <property type="protein sequence ID" value="SSX23950.1"/>
    <property type="molecule type" value="Genomic_DNA"/>
</dbReference>
<feature type="domain" description="Peptidase S1" evidence="6">
    <location>
        <begin position="7"/>
        <end position="184"/>
    </location>
</feature>
<protein>
    <submittedName>
        <fullName evidence="8">CSON009849 protein</fullName>
    </submittedName>
</protein>
<dbReference type="PRINTS" id="PR00722">
    <property type="entry name" value="CHYMOTRYPSIN"/>
</dbReference>
<dbReference type="PANTHER" id="PTHR24276">
    <property type="entry name" value="POLYSERASE-RELATED"/>
    <property type="match status" value="1"/>
</dbReference>
<keyword evidence="2" id="KW-0378">Hydrolase</keyword>
<dbReference type="CDD" id="cd00190">
    <property type="entry name" value="Tryp_SPc"/>
    <property type="match status" value="1"/>
</dbReference>
<dbReference type="FunFam" id="2.40.10.10:FF:000073">
    <property type="entry name" value="Trypsin alpha"/>
    <property type="match status" value="1"/>
</dbReference>
<dbReference type="VEuPathDB" id="VectorBase:CSON009849"/>
<evidence type="ECO:0000259" key="6">
    <source>
        <dbReference type="PROSITE" id="PS50240"/>
    </source>
</evidence>
<dbReference type="SUPFAM" id="SSF50494">
    <property type="entry name" value="Trypsin-like serine proteases"/>
    <property type="match status" value="1"/>
</dbReference>
<evidence type="ECO:0000256" key="5">
    <source>
        <dbReference type="ARBA" id="ARBA00024195"/>
    </source>
</evidence>
<keyword evidence="1" id="KW-0645">Protease</keyword>
<comment type="similarity">
    <text evidence="5">Belongs to the peptidase S1 family. CLIP subfamily.</text>
</comment>
<dbReference type="AlphaFoldDB" id="A0A336M1M7"/>
<dbReference type="SMART" id="SM00020">
    <property type="entry name" value="Tryp_SPc"/>
    <property type="match status" value="1"/>
</dbReference>
<evidence type="ECO:0000313" key="8">
    <source>
        <dbReference type="EMBL" id="SSX23950.1"/>
    </source>
</evidence>
<evidence type="ECO:0000256" key="4">
    <source>
        <dbReference type="ARBA" id="ARBA00023157"/>
    </source>
</evidence>
<dbReference type="PROSITE" id="PS50240">
    <property type="entry name" value="TRYPSIN_DOM"/>
    <property type="match status" value="1"/>
</dbReference>
<evidence type="ECO:0000256" key="3">
    <source>
        <dbReference type="ARBA" id="ARBA00022825"/>
    </source>
</evidence>
<evidence type="ECO:0000256" key="1">
    <source>
        <dbReference type="ARBA" id="ARBA00022670"/>
    </source>
</evidence>
<accession>A0A336M1M7</accession>
<keyword evidence="3" id="KW-0720">Serine protease</keyword>
<dbReference type="Gene3D" id="2.40.10.10">
    <property type="entry name" value="Trypsin-like serine proteases"/>
    <property type="match status" value="2"/>
</dbReference>
<dbReference type="EMBL" id="UFQS01000394">
    <property type="protein sequence ID" value="SSX03585.1"/>
    <property type="molecule type" value="Genomic_DNA"/>
</dbReference>
<name>A0A336M1M7_CULSO</name>